<keyword evidence="2" id="KW-1185">Reference proteome</keyword>
<dbReference type="EMBL" id="BAABAT010000056">
    <property type="protein sequence ID" value="GAA4262826.1"/>
    <property type="molecule type" value="Genomic_DNA"/>
</dbReference>
<evidence type="ECO:0000313" key="1">
    <source>
        <dbReference type="EMBL" id="GAA4262826.1"/>
    </source>
</evidence>
<gene>
    <name evidence="1" type="ORF">GCM10022255_101830</name>
</gene>
<dbReference type="Proteomes" id="UP001500620">
    <property type="component" value="Unassembled WGS sequence"/>
</dbReference>
<name>A0ABP8DSC9_9ACTN</name>
<proteinExistence type="predicted"/>
<sequence length="139" mass="15517">MSRYSDDALVLTLVREAGAVLDDLGLPGSFTLADLHARVEARRGRPIDVRPYRMPAEGPHGLWVMGENADYVFVDETAPPLRRAQIIGHEFGHMLFDDRGAPLPGDPAVRGCTRSGYDELIEQRCEWFGTVVLQRVRLT</sequence>
<organism evidence="1 2">
    <name type="scientific">Dactylosporangium darangshiense</name>
    <dbReference type="NCBI Taxonomy" id="579108"/>
    <lineage>
        <taxon>Bacteria</taxon>
        <taxon>Bacillati</taxon>
        <taxon>Actinomycetota</taxon>
        <taxon>Actinomycetes</taxon>
        <taxon>Micromonosporales</taxon>
        <taxon>Micromonosporaceae</taxon>
        <taxon>Dactylosporangium</taxon>
    </lineage>
</organism>
<protein>
    <recommendedName>
        <fullName evidence="3">IrrE N-terminal-like domain-containing protein</fullName>
    </recommendedName>
</protein>
<evidence type="ECO:0008006" key="3">
    <source>
        <dbReference type="Google" id="ProtNLM"/>
    </source>
</evidence>
<reference evidence="2" key="1">
    <citation type="journal article" date="2019" name="Int. J. Syst. Evol. Microbiol.">
        <title>The Global Catalogue of Microorganisms (GCM) 10K type strain sequencing project: providing services to taxonomists for standard genome sequencing and annotation.</title>
        <authorList>
            <consortium name="The Broad Institute Genomics Platform"/>
            <consortium name="The Broad Institute Genome Sequencing Center for Infectious Disease"/>
            <person name="Wu L."/>
            <person name="Ma J."/>
        </authorList>
    </citation>
    <scope>NUCLEOTIDE SEQUENCE [LARGE SCALE GENOMIC DNA]</scope>
    <source>
        <strain evidence="2">JCM 17441</strain>
    </source>
</reference>
<comment type="caution">
    <text evidence="1">The sequence shown here is derived from an EMBL/GenBank/DDBJ whole genome shotgun (WGS) entry which is preliminary data.</text>
</comment>
<evidence type="ECO:0000313" key="2">
    <source>
        <dbReference type="Proteomes" id="UP001500620"/>
    </source>
</evidence>
<accession>A0ABP8DSC9</accession>
<dbReference type="RefSeq" id="WP_345140819.1">
    <property type="nucleotide sequence ID" value="NZ_BAABAT010000056.1"/>
</dbReference>